<feature type="domain" description="CHASE" evidence="13">
    <location>
        <begin position="172"/>
        <end position="278"/>
    </location>
</feature>
<keyword evidence="10 12" id="KW-1133">Transmembrane helix</keyword>
<evidence type="ECO:0000256" key="8">
    <source>
        <dbReference type="ARBA" id="ARBA00022777"/>
    </source>
</evidence>
<dbReference type="SMART" id="SM00911">
    <property type="entry name" value="HWE_HK"/>
    <property type="match status" value="1"/>
</dbReference>
<comment type="catalytic activity">
    <reaction evidence="1">
        <text>ATP + protein L-histidine = ADP + protein N-phospho-L-histidine.</text>
        <dbReference type="EC" id="2.7.13.3"/>
    </reaction>
</comment>
<reference evidence="14 15" key="1">
    <citation type="submission" date="2020-09" db="EMBL/GenBank/DDBJ databases">
        <title>Complete genome sequence of altererythrobacter flavus SS-21NJ, isolated from Dongying oil sludge in Shandong province.</title>
        <authorList>
            <person name="Sun S."/>
            <person name="Zhang Z."/>
        </authorList>
    </citation>
    <scope>NUCLEOTIDE SEQUENCE [LARGE SCALE GENOMIC DNA]</scope>
    <source>
        <strain evidence="14 15">SS-21NJ</strain>
    </source>
</reference>
<accession>A0ABX7KF85</accession>
<dbReference type="Pfam" id="PF07536">
    <property type="entry name" value="HWE_HK"/>
    <property type="match status" value="1"/>
</dbReference>
<proteinExistence type="predicted"/>
<keyword evidence="9" id="KW-0067">ATP-binding</keyword>
<evidence type="ECO:0000256" key="11">
    <source>
        <dbReference type="ARBA" id="ARBA00023136"/>
    </source>
</evidence>
<dbReference type="Proteomes" id="UP000663637">
    <property type="component" value="Chromosome"/>
</dbReference>
<evidence type="ECO:0000256" key="3">
    <source>
        <dbReference type="ARBA" id="ARBA00012438"/>
    </source>
</evidence>
<dbReference type="Gene3D" id="3.30.450.350">
    <property type="entry name" value="CHASE domain"/>
    <property type="match status" value="1"/>
</dbReference>
<feature type="transmembrane region" description="Helical" evidence="12">
    <location>
        <begin position="325"/>
        <end position="347"/>
    </location>
</feature>
<dbReference type="EC" id="2.7.13.3" evidence="3"/>
<feature type="transmembrane region" description="Helical" evidence="12">
    <location>
        <begin position="40"/>
        <end position="60"/>
    </location>
</feature>
<keyword evidence="7" id="KW-0547">Nucleotide-binding</keyword>
<dbReference type="PROSITE" id="PS50839">
    <property type="entry name" value="CHASE"/>
    <property type="match status" value="1"/>
</dbReference>
<dbReference type="SMART" id="SM01079">
    <property type="entry name" value="CHASE"/>
    <property type="match status" value="1"/>
</dbReference>
<keyword evidence="4" id="KW-0597">Phosphoprotein</keyword>
<evidence type="ECO:0000256" key="1">
    <source>
        <dbReference type="ARBA" id="ARBA00000085"/>
    </source>
</evidence>
<evidence type="ECO:0000256" key="5">
    <source>
        <dbReference type="ARBA" id="ARBA00022679"/>
    </source>
</evidence>
<name>A0ABX7KF85_9SPHN</name>
<evidence type="ECO:0000256" key="2">
    <source>
        <dbReference type="ARBA" id="ARBA00004370"/>
    </source>
</evidence>
<evidence type="ECO:0000259" key="13">
    <source>
        <dbReference type="PROSITE" id="PS50839"/>
    </source>
</evidence>
<keyword evidence="5" id="KW-0808">Transferase</keyword>
<dbReference type="InterPro" id="IPR036890">
    <property type="entry name" value="HATPase_C_sf"/>
</dbReference>
<keyword evidence="11 12" id="KW-0472">Membrane</keyword>
<protein>
    <recommendedName>
        <fullName evidence="3">histidine kinase</fullName>
        <ecNumber evidence="3">2.7.13.3</ecNumber>
    </recommendedName>
</protein>
<dbReference type="InterPro" id="IPR011102">
    <property type="entry name" value="Sig_transdc_His_kinase_HWE"/>
</dbReference>
<organism evidence="14 15">
    <name type="scientific">Tsuneonella flava</name>
    <dbReference type="NCBI Taxonomy" id="2055955"/>
    <lineage>
        <taxon>Bacteria</taxon>
        <taxon>Pseudomonadati</taxon>
        <taxon>Pseudomonadota</taxon>
        <taxon>Alphaproteobacteria</taxon>
        <taxon>Sphingomonadales</taxon>
        <taxon>Erythrobacteraceae</taxon>
        <taxon>Tsuneonella</taxon>
    </lineage>
</organism>
<dbReference type="PANTHER" id="PTHR41523">
    <property type="entry name" value="TWO-COMPONENT SYSTEM SENSOR PROTEIN"/>
    <property type="match status" value="1"/>
</dbReference>
<comment type="subcellular location">
    <subcellularLocation>
        <location evidence="2">Membrane</location>
    </subcellularLocation>
</comment>
<keyword evidence="15" id="KW-1185">Reference proteome</keyword>
<dbReference type="InterPro" id="IPR042240">
    <property type="entry name" value="CHASE_sf"/>
</dbReference>
<evidence type="ECO:0000256" key="4">
    <source>
        <dbReference type="ARBA" id="ARBA00022553"/>
    </source>
</evidence>
<dbReference type="InterPro" id="IPR006189">
    <property type="entry name" value="CHASE_dom"/>
</dbReference>
<evidence type="ECO:0000256" key="10">
    <source>
        <dbReference type="ARBA" id="ARBA00022989"/>
    </source>
</evidence>
<evidence type="ECO:0000313" key="15">
    <source>
        <dbReference type="Proteomes" id="UP000663637"/>
    </source>
</evidence>
<dbReference type="EMBL" id="CP061510">
    <property type="protein sequence ID" value="QSB46214.1"/>
    <property type="molecule type" value="Genomic_DNA"/>
</dbReference>
<evidence type="ECO:0000256" key="9">
    <source>
        <dbReference type="ARBA" id="ARBA00022840"/>
    </source>
</evidence>
<evidence type="ECO:0000256" key="6">
    <source>
        <dbReference type="ARBA" id="ARBA00022692"/>
    </source>
</evidence>
<evidence type="ECO:0000256" key="12">
    <source>
        <dbReference type="SAM" id="Phobius"/>
    </source>
</evidence>
<dbReference type="Gene3D" id="3.30.565.10">
    <property type="entry name" value="Histidine kinase-like ATPase, C-terminal domain"/>
    <property type="match status" value="1"/>
</dbReference>
<dbReference type="Pfam" id="PF03924">
    <property type="entry name" value="CHASE"/>
    <property type="match status" value="1"/>
</dbReference>
<evidence type="ECO:0000256" key="7">
    <source>
        <dbReference type="ARBA" id="ARBA00022741"/>
    </source>
</evidence>
<dbReference type="PANTHER" id="PTHR41523:SF8">
    <property type="entry name" value="ETHYLENE RESPONSE SENSOR PROTEIN"/>
    <property type="match status" value="1"/>
</dbReference>
<keyword evidence="6 12" id="KW-0812">Transmembrane</keyword>
<sequence length="579" mass="63449">MGRQWFAVGWVSKPVGGIGLSNSDVQNRRARQLLVQYPRAAPLAIFLLIAAITALSIFAIERGEWQREQAGLSETAQAVSSALERRGNTSSAYLRAGAALFGTVDAVPGPLFRRFISELRLDSDYRGAEGIGWAIALKPGDVSRYEAALSELTASRRAVHPKPPANAKLVVPVTFLQPDTERNRRAIGFDMYSEPVRREAMEEAIHSVRPTASGKVVLAQEGSKPEPGFLIYMPVFEGGVRGRKLRGFVYSPFNAQDFLISAMELETPGDMGVRLYDGAPGKDNLLAELAPAQRTGRVVRSQVSIANHPMVLEVESARGAGLSTLSMLTLLFGLLVASLLMVVVRLLTQQAAEDQASLEWLEEQNSIRDTLTRELNHRVKNTLANVLSIVNLTRRRATDIDDFADGLDGRIRALSATHDLLTSSDWSTTPLGAVMQAELAPYARSEASIELEGPHVELAPNDALSLGLAVHELATNAAKYGALSTPEGKVCLIWALESDNLASIEWVESGGPPVPDQRSRGFGTDLIEKIVAHELRHPVRLEFAREGVRCRLLVPVRRPSEFEIRARKRAERRQAGRRR</sequence>
<evidence type="ECO:0000313" key="14">
    <source>
        <dbReference type="EMBL" id="QSB46214.1"/>
    </source>
</evidence>
<gene>
    <name evidence="14" type="ORF">IDJ81_13830</name>
</gene>
<keyword evidence="8" id="KW-0418">Kinase</keyword>